<dbReference type="InterPro" id="IPR016166">
    <property type="entry name" value="FAD-bd_PCMH"/>
</dbReference>
<evidence type="ECO:0000259" key="2">
    <source>
        <dbReference type="PROSITE" id="PS51387"/>
    </source>
</evidence>
<dbReference type="Gene3D" id="3.30.70.2520">
    <property type="match status" value="1"/>
</dbReference>
<dbReference type="Pfam" id="PF04030">
    <property type="entry name" value="ALO"/>
    <property type="match status" value="1"/>
</dbReference>
<sequence>MGTGTGRPIETNWAGNHRYRARIVRARSVEHVQELVAGARRVRALGSRHSFTDLTDITDADDGVLVSLADLPTGVTVDASSRSARVTGGATYGDVAVALERQGWALGNLASLPHISVAGAVATGTHGSGVGNGSLATAVAALEVVGPDGELRTVARGDADFEGSVVALGALGVVTAVTLDIEPTYAVRQDVYTGLAWAALVEDLDLVTGSAYSVSLFTRWREDGIEQVWLKSRADEAPAALPGASAATTTLHMLEGGATASVTAQGGVPGPWLERLPHFRPGVTPSRGEELQSEYLVPREHALTAVDRLRALGERMAPVLQVSELRTVAADRLWLSGAQGRDIVAVHFTWVRDPVRVYAVLPAVEAALLPLGARPHWGKCFVAGVRELEPLYDRLPDFRALRERVDPAHVFGNAFLDRALGRDGDG</sequence>
<dbReference type="PROSITE" id="PS51387">
    <property type="entry name" value="FAD_PCMH"/>
    <property type="match status" value="1"/>
</dbReference>
<dbReference type="InterPro" id="IPR016167">
    <property type="entry name" value="FAD-bd_PCMH_sub1"/>
</dbReference>
<dbReference type="InterPro" id="IPR036318">
    <property type="entry name" value="FAD-bd_PCMH-like_sf"/>
</dbReference>
<dbReference type="InterPro" id="IPR010031">
    <property type="entry name" value="FAD_lactone_oxidase-like"/>
</dbReference>
<evidence type="ECO:0000256" key="1">
    <source>
        <dbReference type="ARBA" id="ARBA00023002"/>
    </source>
</evidence>
<reference evidence="4" key="1">
    <citation type="journal article" date="2019" name="Int. J. Syst. Evol. Microbiol.">
        <title>The Global Catalogue of Microorganisms (GCM) 10K type strain sequencing project: providing services to taxonomists for standard genome sequencing and annotation.</title>
        <authorList>
            <consortium name="The Broad Institute Genomics Platform"/>
            <consortium name="The Broad Institute Genome Sequencing Center for Infectious Disease"/>
            <person name="Wu L."/>
            <person name="Ma J."/>
        </authorList>
    </citation>
    <scope>NUCLEOTIDE SEQUENCE [LARGE SCALE GENOMIC DNA]</scope>
    <source>
        <strain evidence="4">JCM 17687</strain>
    </source>
</reference>
<feature type="domain" description="FAD-binding PCMH-type" evidence="2">
    <location>
        <begin position="16"/>
        <end position="184"/>
    </location>
</feature>
<dbReference type="RefSeq" id="WP_345507288.1">
    <property type="nucleotide sequence ID" value="NZ_BAABIW010000014.1"/>
</dbReference>
<dbReference type="InterPro" id="IPR016169">
    <property type="entry name" value="FAD-bd_PCMH_sub2"/>
</dbReference>
<dbReference type="SUPFAM" id="SSF56176">
    <property type="entry name" value="FAD-binding/transporter-associated domain-like"/>
    <property type="match status" value="1"/>
</dbReference>
<dbReference type="EMBL" id="BAABIW010000014">
    <property type="protein sequence ID" value="GAA5026099.1"/>
    <property type="molecule type" value="Genomic_DNA"/>
</dbReference>
<evidence type="ECO:0000313" key="3">
    <source>
        <dbReference type="EMBL" id="GAA5026099.1"/>
    </source>
</evidence>
<dbReference type="InterPro" id="IPR016171">
    <property type="entry name" value="Vanillyl_alc_oxidase_C-sub2"/>
</dbReference>
<dbReference type="Proteomes" id="UP001500427">
    <property type="component" value="Unassembled WGS sequence"/>
</dbReference>
<dbReference type="PIRSF" id="PIRSF000136">
    <property type="entry name" value="LGO_GLO"/>
    <property type="match status" value="1"/>
</dbReference>
<dbReference type="Gene3D" id="3.30.465.10">
    <property type="match status" value="1"/>
</dbReference>
<keyword evidence="4" id="KW-1185">Reference proteome</keyword>
<keyword evidence="1" id="KW-0560">Oxidoreductase</keyword>
<organism evidence="3 4">
    <name type="scientific">Terrabacter aeriphilus</name>
    <dbReference type="NCBI Taxonomy" id="515662"/>
    <lineage>
        <taxon>Bacteria</taxon>
        <taxon>Bacillati</taxon>
        <taxon>Actinomycetota</taxon>
        <taxon>Actinomycetes</taxon>
        <taxon>Micrococcales</taxon>
        <taxon>Intrasporangiaceae</taxon>
        <taxon>Terrabacter</taxon>
    </lineage>
</organism>
<dbReference type="Gene3D" id="3.30.43.10">
    <property type="entry name" value="Uridine Diphospho-n-acetylenolpyruvylglucosamine Reductase, domain 2"/>
    <property type="match status" value="1"/>
</dbReference>
<dbReference type="PANTHER" id="PTHR43762">
    <property type="entry name" value="L-GULONOLACTONE OXIDASE"/>
    <property type="match status" value="1"/>
</dbReference>
<proteinExistence type="predicted"/>
<comment type="caution">
    <text evidence="3">The sequence shown here is derived from an EMBL/GenBank/DDBJ whole genome shotgun (WGS) entry which is preliminary data.</text>
</comment>
<dbReference type="Gene3D" id="3.30.70.2530">
    <property type="match status" value="1"/>
</dbReference>
<evidence type="ECO:0000313" key="4">
    <source>
        <dbReference type="Proteomes" id="UP001500427"/>
    </source>
</evidence>
<protein>
    <submittedName>
        <fullName evidence="3">Alditol oxidase</fullName>
    </submittedName>
</protein>
<dbReference type="InterPro" id="IPR007173">
    <property type="entry name" value="ALO_C"/>
</dbReference>
<dbReference type="PANTHER" id="PTHR43762:SF1">
    <property type="entry name" value="D-ARABINONO-1,4-LACTONE OXIDASE"/>
    <property type="match status" value="1"/>
</dbReference>
<dbReference type="Pfam" id="PF01565">
    <property type="entry name" value="FAD_binding_4"/>
    <property type="match status" value="1"/>
</dbReference>
<name>A0ABP9JDM2_9MICO</name>
<accession>A0ABP9JDM2</accession>
<dbReference type="InterPro" id="IPR006094">
    <property type="entry name" value="Oxid_FAD_bind_N"/>
</dbReference>
<dbReference type="Gene3D" id="1.10.45.10">
    <property type="entry name" value="Vanillyl-alcohol Oxidase, Chain A, domain 4"/>
    <property type="match status" value="1"/>
</dbReference>
<gene>
    <name evidence="3" type="primary">aldO</name>
    <name evidence="3" type="ORF">GCM10023258_19580</name>
</gene>